<dbReference type="Proteomes" id="UP000219642">
    <property type="component" value="Unassembled WGS sequence"/>
</dbReference>
<proteinExistence type="predicted"/>
<gene>
    <name evidence="2" type="ORF">BK796_04145</name>
</gene>
<comment type="caution">
    <text evidence="2">The sequence shown here is derived from an EMBL/GenBank/DDBJ whole genome shotgun (WGS) entry which is preliminary data.</text>
</comment>
<organism evidence="2 3">
    <name type="scientific">Kosakonia pseudosacchari</name>
    <dbReference type="NCBI Taxonomy" id="1646340"/>
    <lineage>
        <taxon>Bacteria</taxon>
        <taxon>Pseudomonadati</taxon>
        <taxon>Pseudomonadota</taxon>
        <taxon>Gammaproteobacteria</taxon>
        <taxon>Enterobacterales</taxon>
        <taxon>Enterobacteriaceae</taxon>
        <taxon>Kosakonia</taxon>
    </lineage>
</organism>
<keyword evidence="3" id="KW-1185">Reference proteome</keyword>
<evidence type="ECO:0000256" key="1">
    <source>
        <dbReference type="SAM" id="Phobius"/>
    </source>
</evidence>
<keyword evidence="1" id="KW-0472">Membrane</keyword>
<evidence type="ECO:0000313" key="3">
    <source>
        <dbReference type="Proteomes" id="UP000219642"/>
    </source>
</evidence>
<sequence length="85" mass="10004">MYTPGKHSVSLQNAWRQIGRNPPYPHFPLPVHCFVRYSIVFFYICLNLFSRCLWIEAAFSPVRFNVRGINRSDIQHFARIFSLSA</sequence>
<dbReference type="EMBL" id="NITV01000002">
    <property type="protein sequence ID" value="PDO89139.1"/>
    <property type="molecule type" value="Genomic_DNA"/>
</dbReference>
<name>A0ABX4ITB4_9ENTR</name>
<keyword evidence="1" id="KW-0812">Transmembrane</keyword>
<keyword evidence="1" id="KW-1133">Transmembrane helix</keyword>
<evidence type="ECO:0000313" key="2">
    <source>
        <dbReference type="EMBL" id="PDO89139.1"/>
    </source>
</evidence>
<reference evidence="2 3" key="1">
    <citation type="submission" date="2017-06" db="EMBL/GenBank/DDBJ databases">
        <title>Draft genome sequence of nitrogen-fixing Kosakonia pseudosacchari strain NN143 isolated from sugarcane roots.</title>
        <authorList>
            <person name="Li Y."/>
            <person name="Li S."/>
            <person name="Lin L."/>
            <person name="Wu X."/>
            <person name="Yang L."/>
            <person name="Li Y."/>
            <person name="An Q."/>
        </authorList>
    </citation>
    <scope>NUCLEOTIDE SEQUENCE [LARGE SCALE GENOMIC DNA]</scope>
    <source>
        <strain evidence="2 3">NN143</strain>
    </source>
</reference>
<accession>A0ABX4ITB4</accession>
<protein>
    <submittedName>
        <fullName evidence="2">Uncharacterized protein</fullName>
    </submittedName>
</protein>
<feature type="transmembrane region" description="Helical" evidence="1">
    <location>
        <begin position="34"/>
        <end position="54"/>
    </location>
</feature>